<dbReference type="SMART" id="SM00487">
    <property type="entry name" value="DEXDc"/>
    <property type="match status" value="2"/>
</dbReference>
<dbReference type="GO" id="GO:0005737">
    <property type="term" value="C:cytoplasm"/>
    <property type="evidence" value="ECO:0007669"/>
    <property type="project" value="TreeGrafter"/>
</dbReference>
<dbReference type="SUPFAM" id="SSF53098">
    <property type="entry name" value="Ribonuclease H-like"/>
    <property type="match status" value="1"/>
</dbReference>
<dbReference type="GO" id="GO:0005524">
    <property type="term" value="F:ATP binding"/>
    <property type="evidence" value="ECO:0007669"/>
    <property type="project" value="UniProtKB-UniRule"/>
</dbReference>
<dbReference type="SMART" id="SM00479">
    <property type="entry name" value="EXOIII"/>
    <property type="match status" value="1"/>
</dbReference>
<dbReference type="RefSeq" id="WP_031687527.1">
    <property type="nucleotide sequence ID" value="NZ_CAADKN010000167.1"/>
</dbReference>
<dbReference type="GO" id="GO:0003676">
    <property type="term" value="F:nucleic acid binding"/>
    <property type="evidence" value="ECO:0007669"/>
    <property type="project" value="InterPro"/>
</dbReference>
<dbReference type="InterPro" id="IPR001650">
    <property type="entry name" value="Helicase_C-like"/>
</dbReference>
<feature type="domain" description="Helicase C-terminal" evidence="9">
    <location>
        <begin position="520"/>
        <end position="664"/>
    </location>
</feature>
<dbReference type="InterPro" id="IPR014001">
    <property type="entry name" value="Helicase_ATP-bd"/>
</dbReference>
<dbReference type="PANTHER" id="PTHR13710">
    <property type="entry name" value="DNA HELICASE RECQ FAMILY MEMBER"/>
    <property type="match status" value="1"/>
</dbReference>
<dbReference type="Pfam" id="PF13361">
    <property type="entry name" value="UvrD_C"/>
    <property type="match status" value="1"/>
</dbReference>
<dbReference type="InterPro" id="IPR011545">
    <property type="entry name" value="DEAD/DEAH_box_helicase_dom"/>
</dbReference>
<keyword evidence="1" id="KW-0540">Nuclease</keyword>
<evidence type="ECO:0000256" key="4">
    <source>
        <dbReference type="ARBA" id="ARBA00022806"/>
    </source>
</evidence>
<dbReference type="CDD" id="cd17932">
    <property type="entry name" value="DEXQc_UvrD"/>
    <property type="match status" value="1"/>
</dbReference>
<dbReference type="EMBL" id="EU595755">
    <property type="protein sequence ID" value="ACD39328.1"/>
    <property type="molecule type" value="Genomic_DNA"/>
</dbReference>
<dbReference type="Pfam" id="PF13245">
    <property type="entry name" value="AAA_19"/>
    <property type="match status" value="1"/>
</dbReference>
<dbReference type="GO" id="GO:0000724">
    <property type="term" value="P:double-strand break repair via homologous recombination"/>
    <property type="evidence" value="ECO:0007669"/>
    <property type="project" value="TreeGrafter"/>
</dbReference>
<dbReference type="SUPFAM" id="SSF52540">
    <property type="entry name" value="P-loop containing nucleoside triphosphate hydrolases"/>
    <property type="match status" value="2"/>
</dbReference>
<dbReference type="NCBIfam" id="TIGR00614">
    <property type="entry name" value="recQ_fam"/>
    <property type="match status" value="1"/>
</dbReference>
<feature type="binding site" evidence="7">
    <location>
        <begin position="1117"/>
        <end position="1124"/>
    </location>
    <ligand>
        <name>ATP</name>
        <dbReference type="ChEBI" id="CHEBI:30616"/>
    </ligand>
</feature>
<reference evidence="11" key="1">
    <citation type="journal article" date="2008" name="Genomics">
        <title>Large-insert genome analysis technology detects structural variation in Pseudomonas aeruginosa clinical strains from cystic fibrosis patients.</title>
        <authorList>
            <person name="Hayden H.S."/>
            <person name="Gillett W."/>
            <person name="Saenphimmachak C."/>
            <person name="Lim R."/>
            <person name="Zhou Y."/>
            <person name="Jacobs M.A."/>
            <person name="Chang J."/>
            <person name="Rohmer L."/>
            <person name="D'Argenio D.A."/>
            <person name="Palmieri A."/>
            <person name="Levy R."/>
            <person name="Haugen E."/>
            <person name="Wong G.K."/>
            <person name="Brittnacher M.J."/>
            <person name="Burns J.L."/>
            <person name="Miller S.I."/>
            <person name="Olson M.V."/>
            <person name="Kaul R."/>
        </authorList>
    </citation>
    <scope>NUCLEOTIDE SEQUENCE</scope>
    <source>
        <strain evidence="11">PACS181</strain>
    </source>
</reference>
<dbReference type="InterPro" id="IPR036397">
    <property type="entry name" value="RNaseH_sf"/>
</dbReference>
<dbReference type="Gene3D" id="3.30.420.10">
    <property type="entry name" value="Ribonuclease H-like superfamily/Ribonuclease H"/>
    <property type="match status" value="1"/>
</dbReference>
<feature type="domain" description="Helicase ATP-binding" evidence="8">
    <location>
        <begin position="311"/>
        <end position="488"/>
    </location>
</feature>
<evidence type="ECO:0000256" key="5">
    <source>
        <dbReference type="ARBA" id="ARBA00022839"/>
    </source>
</evidence>
<evidence type="ECO:0000256" key="1">
    <source>
        <dbReference type="ARBA" id="ARBA00022722"/>
    </source>
</evidence>
<name>B3G2R6_PSEAI</name>
<dbReference type="GO" id="GO:0043138">
    <property type="term" value="F:3'-5' DNA helicase activity"/>
    <property type="evidence" value="ECO:0007669"/>
    <property type="project" value="TreeGrafter"/>
</dbReference>
<dbReference type="InterPro" id="IPR014017">
    <property type="entry name" value="DNA_helicase_UvrD-like_C"/>
</dbReference>
<evidence type="ECO:0000256" key="7">
    <source>
        <dbReference type="PROSITE-ProRule" id="PRU00560"/>
    </source>
</evidence>
<dbReference type="SMART" id="SM00490">
    <property type="entry name" value="HELICc"/>
    <property type="match status" value="1"/>
</dbReference>
<protein>
    <submittedName>
        <fullName evidence="11">ATP-dependent DNA helicase</fullName>
    </submittedName>
</protein>
<evidence type="ECO:0000256" key="6">
    <source>
        <dbReference type="ARBA" id="ARBA00022840"/>
    </source>
</evidence>
<dbReference type="InterPro" id="IPR014016">
    <property type="entry name" value="UvrD-like_ATP-bd"/>
</dbReference>
<proteinExistence type="predicted"/>
<dbReference type="PANTHER" id="PTHR13710:SF108">
    <property type="entry name" value="ATP-DEPENDENT DNA HELICASE Q4"/>
    <property type="match status" value="1"/>
</dbReference>
<gene>
    <name evidence="11" type="ORF">PACL_0669</name>
</gene>
<dbReference type="PROSITE" id="PS51198">
    <property type="entry name" value="UVRD_HELICASE_ATP_BIND"/>
    <property type="match status" value="1"/>
</dbReference>
<dbReference type="InterPro" id="IPR027417">
    <property type="entry name" value="P-loop_NTPase"/>
</dbReference>
<evidence type="ECO:0000256" key="2">
    <source>
        <dbReference type="ARBA" id="ARBA00022741"/>
    </source>
</evidence>
<dbReference type="GO" id="GO:0009378">
    <property type="term" value="F:four-way junction helicase activity"/>
    <property type="evidence" value="ECO:0007669"/>
    <property type="project" value="TreeGrafter"/>
</dbReference>
<dbReference type="Pfam" id="PF00270">
    <property type="entry name" value="DEAD"/>
    <property type="match status" value="1"/>
</dbReference>
<evidence type="ECO:0000259" key="8">
    <source>
        <dbReference type="PROSITE" id="PS51192"/>
    </source>
</evidence>
<dbReference type="InterPro" id="IPR004589">
    <property type="entry name" value="DNA_helicase_ATP-dep_RecQ"/>
</dbReference>
<dbReference type="GO" id="GO:0004527">
    <property type="term" value="F:exonuclease activity"/>
    <property type="evidence" value="ECO:0007669"/>
    <property type="project" value="UniProtKB-KW"/>
</dbReference>
<keyword evidence="6 7" id="KW-0067">ATP-binding</keyword>
<dbReference type="PATRIC" id="fig|287.3101.peg.2336"/>
<organism evidence="11">
    <name type="scientific">Pseudomonas aeruginosa</name>
    <dbReference type="NCBI Taxonomy" id="287"/>
    <lineage>
        <taxon>Bacteria</taxon>
        <taxon>Pseudomonadati</taxon>
        <taxon>Pseudomonadota</taxon>
        <taxon>Gammaproteobacteria</taxon>
        <taxon>Pseudomonadales</taxon>
        <taxon>Pseudomonadaceae</taxon>
        <taxon>Pseudomonas</taxon>
    </lineage>
</organism>
<evidence type="ECO:0000313" key="11">
    <source>
        <dbReference type="EMBL" id="ACD39328.1"/>
    </source>
</evidence>
<sequence>MASSPQPKSLIFDLEVAPGKGEKPDRILMVGALRPDTEDELEVTIAGNLSETLSRLDTMGKGASFVLGHNVIEHDLAILRQQAPQLKLHQLPVIDTLRLSPLAFPQNPYHRLVKDYKLIRDSLNSPLSDCRATLTLFKDQQAAFAQLNTARQAELLCYQALLAPSMDDDLGHFFYSLTGQLPLDVSELRGRLVELLQENDPTLSRALKVCSTRLTKLLDVDLLETDLHLPLAYALAWLRVSGGNSVLAPWVRHQFPDVGRLIAELRDTPCGQSDCDYCCTTHDPRHELKRYFGFDDFRLEPDGRTLQHDVVLAGMRSEHVLAILATGGGKSLCYQLPALNRFHRNGSLTIIISPLQSLMKDQVDGLLARNVQCAATLNGLLTMPERADVLEKVQLGDVGILLVSPEQFRNKAFRRAIAQRQIGAWIFDEAHCLSKWGNDFRPDYQYVSRFIKEFTDDGPLASIGCFTATAKPDVLDDICEHFREQLGIEFKSFLGTHERTNLSFEVFPCTRAEKWHRTHQLLQDELNGQDGGAVIFVSSRKGAEELSDFLIGQAWACKHFHAGLEPHDKKDIQDEFKAGSLRVIVATNAFGMGVDKADIRLVVHADIPGSLENYLQEAGRAGRDQGQARCVLLYDAQDIETQFGMCEGSKLTLRDIQQILHKLRKEYKRRKGGKLVITAGEVLMDEQVDTSFEAGERDAETKVVTAVAWLERGQFLKREENQTQIFPASLKLKKEDADKRLATAQLPPRRLEEFKAILDYLYGASADQRIDTDALMALTSSTSEEVTATLRQMEDLGLLINDSKLTLYVRHGVVGASNQRLVATLELEAALIDQLQEVAPDAEQGGWQDLHLAPLTAALKTSTGDAQLIPLHVLRLLRSLAQDRDDDSQQRSSFEIRQINQDYLKLRIRGGHSWRGIQKLGEKRRALAGVMLKFILGKLAPGERSKDLLVDTTFGELVALIDQDLELRARIPEPERRRAVEHVLLYMHKQDVLTLNHGMTVMRRAMTVEINPEKKSGYLKDDYLKLDEHYREKRIQVHVMREYAEVACEEMAAALRLVMHYFNDPKDEFIERYFAGREEVLKLATSEESWRAIVENLSVAQRVIVEDNEDQNRLVLAGPGSGKTRVIVHRIAYLLRVRRVPARCIVALTFNRHAANEIKQRLLRLVGADAYGVNVMTYHRMAMRLTGTRFERGETVEEGRLSLVLSDAVELLEGKRQVEGEDDLREQLLRGYRYILVDEYQDIDDVQYRLISALAGRKAEEEGRLCILAVGDDDQNIYAWRDTSNRFIEQFREDYSASSSYLVDNYRSSRNIIEAANQVIERNPHRLKSQHPIKIDVKRTESPRGGLWEEKDPARRGQVLRLLIAGDESKYNNLQAQAATAELQRLIGVESGEWQGCAVLARNHQYLWPIQAWCEQHGVPYYLAADKDGVLPITAQRGFVAVIEYLRASGESLSPAHWWRRLDQTSLQPEWHTFMSQAFAELLAELGDCELGSQAVVDWLYDYARELRQQPAQGLYLGTVHSAKGLEFRHVVLLDGGWSNRSDTLSDERRLYYVGMTRAEQTLTVCEFAAGNPFSRHLSNAATSKVFHGEPLPALEKRYLQLSLKDIDLDFAGRQPAEASIHRALANLNPGDRLQLKPSDGRYLILNDNGEVVGRTAKSFHLSLECESCRVAAVLGRRSDSCEESYQVTHRIDQWELVVPQLISSLTT</sequence>
<dbReference type="InterPro" id="IPR013520">
    <property type="entry name" value="Ribonucl_H"/>
</dbReference>
<keyword evidence="3 7" id="KW-0378">Hydrolase</keyword>
<evidence type="ECO:0000256" key="3">
    <source>
        <dbReference type="ARBA" id="ARBA00022801"/>
    </source>
</evidence>
<dbReference type="Pfam" id="PF00271">
    <property type="entry name" value="Helicase_C"/>
    <property type="match status" value="1"/>
</dbReference>
<dbReference type="Gene3D" id="3.40.50.300">
    <property type="entry name" value="P-loop containing nucleotide triphosphate hydrolases"/>
    <property type="match status" value="5"/>
</dbReference>
<dbReference type="CDD" id="cd18807">
    <property type="entry name" value="SF1_C_UvrD"/>
    <property type="match status" value="1"/>
</dbReference>
<dbReference type="PROSITE" id="PS51194">
    <property type="entry name" value="HELICASE_CTER"/>
    <property type="match status" value="1"/>
</dbReference>
<keyword evidence="5" id="KW-0269">Exonuclease</keyword>
<dbReference type="InterPro" id="IPR012337">
    <property type="entry name" value="RNaseH-like_sf"/>
</dbReference>
<evidence type="ECO:0000259" key="9">
    <source>
        <dbReference type="PROSITE" id="PS51194"/>
    </source>
</evidence>
<feature type="domain" description="UvrD-like helicase ATP-binding" evidence="10">
    <location>
        <begin position="1096"/>
        <end position="1309"/>
    </location>
</feature>
<keyword evidence="2 7" id="KW-0547">Nucleotide-binding</keyword>
<dbReference type="PROSITE" id="PS51192">
    <property type="entry name" value="HELICASE_ATP_BIND_1"/>
    <property type="match status" value="1"/>
</dbReference>
<evidence type="ECO:0000259" key="10">
    <source>
        <dbReference type="PROSITE" id="PS51198"/>
    </source>
</evidence>
<accession>B3G2R6</accession>
<dbReference type="GO" id="GO:0005694">
    <property type="term" value="C:chromosome"/>
    <property type="evidence" value="ECO:0007669"/>
    <property type="project" value="TreeGrafter"/>
</dbReference>
<keyword evidence="4 7" id="KW-0347">Helicase</keyword>